<dbReference type="AlphaFoldDB" id="A0A916SDY9"/>
<proteinExistence type="predicted"/>
<dbReference type="Gene3D" id="1.10.238.10">
    <property type="entry name" value="EF-hand"/>
    <property type="match status" value="1"/>
</dbReference>
<dbReference type="GO" id="GO:0005509">
    <property type="term" value="F:calcium ion binding"/>
    <property type="evidence" value="ECO:0007669"/>
    <property type="project" value="InterPro"/>
</dbReference>
<dbReference type="PROSITE" id="PS00018">
    <property type="entry name" value="EF_HAND_1"/>
    <property type="match status" value="1"/>
</dbReference>
<dbReference type="RefSeq" id="WP_188707846.1">
    <property type="nucleotide sequence ID" value="NZ_BMIG01000004.1"/>
</dbReference>
<dbReference type="InterPro" id="IPR002048">
    <property type="entry name" value="EF_hand_dom"/>
</dbReference>
<name>A0A916SDY9_9BURK</name>
<evidence type="ECO:0000313" key="3">
    <source>
        <dbReference type="EMBL" id="GGA95840.1"/>
    </source>
</evidence>
<feature type="domain" description="EF-hand" evidence="2">
    <location>
        <begin position="117"/>
        <end position="143"/>
    </location>
</feature>
<dbReference type="Pfam" id="PF13202">
    <property type="entry name" value="EF-hand_5"/>
    <property type="match status" value="2"/>
</dbReference>
<organism evidence="3 4">
    <name type="scientific">Polaromonas eurypsychrophila</name>
    <dbReference type="NCBI Taxonomy" id="1614635"/>
    <lineage>
        <taxon>Bacteria</taxon>
        <taxon>Pseudomonadati</taxon>
        <taxon>Pseudomonadota</taxon>
        <taxon>Betaproteobacteria</taxon>
        <taxon>Burkholderiales</taxon>
        <taxon>Comamonadaceae</taxon>
        <taxon>Polaromonas</taxon>
    </lineage>
</organism>
<dbReference type="InterPro" id="IPR018247">
    <property type="entry name" value="EF_Hand_1_Ca_BS"/>
</dbReference>
<reference evidence="3" key="2">
    <citation type="submission" date="2020-09" db="EMBL/GenBank/DDBJ databases">
        <authorList>
            <person name="Sun Q."/>
            <person name="Zhou Y."/>
        </authorList>
    </citation>
    <scope>NUCLEOTIDE SEQUENCE</scope>
    <source>
        <strain evidence="3">CGMCC 1.15322</strain>
    </source>
</reference>
<gene>
    <name evidence="3" type="ORF">GCM10011496_16280</name>
</gene>
<dbReference type="Proteomes" id="UP000620596">
    <property type="component" value="Unassembled WGS sequence"/>
</dbReference>
<dbReference type="InterPro" id="IPR011992">
    <property type="entry name" value="EF-hand-dom_pair"/>
</dbReference>
<keyword evidence="1" id="KW-1133">Transmembrane helix</keyword>
<evidence type="ECO:0000313" key="4">
    <source>
        <dbReference type="Proteomes" id="UP000620596"/>
    </source>
</evidence>
<evidence type="ECO:0000259" key="2">
    <source>
        <dbReference type="PROSITE" id="PS50222"/>
    </source>
</evidence>
<dbReference type="EMBL" id="BMIG01000004">
    <property type="protein sequence ID" value="GGA95840.1"/>
    <property type="molecule type" value="Genomic_DNA"/>
</dbReference>
<keyword evidence="4" id="KW-1185">Reference proteome</keyword>
<accession>A0A916SDY9</accession>
<keyword evidence="1" id="KW-0472">Membrane</keyword>
<evidence type="ECO:0000256" key="1">
    <source>
        <dbReference type="SAM" id="Phobius"/>
    </source>
</evidence>
<keyword evidence="1" id="KW-0812">Transmembrane</keyword>
<sequence length="143" mass="14893">MTFLTDCQPPSSARAGSAPLVGLVNPHSGKIVAPTLFVLGNLFALGTAVVLFGASAQAQTPQPASATAQIAAAAAASTERKYTVAQIAQAFRFIDGNKDSKISRDEAAGFRGVARHFDEADANKDGVLSRQEFESALATDKNR</sequence>
<reference evidence="3" key="1">
    <citation type="journal article" date="2014" name="Int. J. Syst. Evol. Microbiol.">
        <title>Complete genome sequence of Corynebacterium casei LMG S-19264T (=DSM 44701T), isolated from a smear-ripened cheese.</title>
        <authorList>
            <consortium name="US DOE Joint Genome Institute (JGI-PGF)"/>
            <person name="Walter F."/>
            <person name="Albersmeier A."/>
            <person name="Kalinowski J."/>
            <person name="Ruckert C."/>
        </authorList>
    </citation>
    <scope>NUCLEOTIDE SEQUENCE</scope>
    <source>
        <strain evidence="3">CGMCC 1.15322</strain>
    </source>
</reference>
<comment type="caution">
    <text evidence="3">The sequence shown here is derived from an EMBL/GenBank/DDBJ whole genome shotgun (WGS) entry which is preliminary data.</text>
</comment>
<feature type="transmembrane region" description="Helical" evidence="1">
    <location>
        <begin position="31"/>
        <end position="52"/>
    </location>
</feature>
<dbReference type="SUPFAM" id="SSF47473">
    <property type="entry name" value="EF-hand"/>
    <property type="match status" value="1"/>
</dbReference>
<dbReference type="PROSITE" id="PS50222">
    <property type="entry name" value="EF_HAND_2"/>
    <property type="match status" value="1"/>
</dbReference>
<protein>
    <recommendedName>
        <fullName evidence="2">EF-hand domain-containing protein</fullName>
    </recommendedName>
</protein>